<evidence type="ECO:0000256" key="2">
    <source>
        <dbReference type="SAM" id="MobiDB-lite"/>
    </source>
</evidence>
<feature type="domain" description="Peptidase A2" evidence="3">
    <location>
        <begin position="271"/>
        <end position="285"/>
    </location>
</feature>
<feature type="compositionally biased region" description="Polar residues" evidence="2">
    <location>
        <begin position="131"/>
        <end position="141"/>
    </location>
</feature>
<dbReference type="CDD" id="cd00303">
    <property type="entry name" value="retropepsin_like"/>
    <property type="match status" value="1"/>
</dbReference>
<reference evidence="4 5" key="1">
    <citation type="submission" date="2020-04" db="EMBL/GenBank/DDBJ databases">
        <title>Chromosome-level genome assembly of a cyprinid fish Onychostoma macrolepis by integration of Nanopore Sequencing, Bionano and Hi-C technology.</title>
        <authorList>
            <person name="Wang D."/>
        </authorList>
    </citation>
    <scope>NUCLEOTIDE SEQUENCE [LARGE SCALE GENOMIC DNA]</scope>
    <source>
        <strain evidence="4">SWU-2019</strain>
        <tissue evidence="4">Muscle</tissue>
    </source>
</reference>
<dbReference type="AlphaFoldDB" id="A0A7J6BM57"/>
<proteinExistence type="predicted"/>
<feature type="region of interest" description="Disordered" evidence="2">
    <location>
        <begin position="384"/>
        <end position="431"/>
    </location>
</feature>
<evidence type="ECO:0000259" key="3">
    <source>
        <dbReference type="PROSITE" id="PS50175"/>
    </source>
</evidence>
<gene>
    <name evidence="4" type="ORF">G5714_024531</name>
</gene>
<feature type="compositionally biased region" description="Polar residues" evidence="2">
    <location>
        <begin position="384"/>
        <end position="403"/>
    </location>
</feature>
<dbReference type="GO" id="GO:0004190">
    <property type="term" value="F:aspartic-type endopeptidase activity"/>
    <property type="evidence" value="ECO:0007669"/>
    <property type="project" value="InterPro"/>
</dbReference>
<dbReference type="GO" id="GO:0006508">
    <property type="term" value="P:proteolysis"/>
    <property type="evidence" value="ECO:0007669"/>
    <property type="project" value="InterPro"/>
</dbReference>
<sequence length="431" mass="46727">MSSAANDEDPWIESIDESQQHQSQTGEVILDENNVSVRRSTRLASKSSCSPGISDWPLPKILEILFKSNIPVPSGATHEELFTLLCESIDVPASHSPPHPPTSGKKNTQKRKNFEPASTSATGASKWACGPSSSARSSHSMIQNNDPVLSALSNIQSSISDMNSRIQALESGSASRISRNLLLSGPASSNTASTTVRLPGAEQQVDDVIPATVPRRTMGSAVPVSTGSTFFPPTAAISHQLRSQIIAGDLIEKGIARKFYLSIIIERHIRVEALLDTGADITLMSAELLEEVQEGAKRTNRTLKLQRCELNLQSYSHTGLRLKHVAPIHLTGGSMDLIHPIYVSPLKTYPLLNGKDLLNRYEPLIDFKHLKMWTQVRKPLPCQSLDSNESQCQVTDTAPNSRNDGAVSEPRPEPSSSSKEPGPSPLLTARA</sequence>
<comment type="caution">
    <text evidence="4">The sequence shown here is derived from an EMBL/GenBank/DDBJ whole genome shotgun (WGS) entry which is preliminary data.</text>
</comment>
<dbReference type="InterPro" id="IPR001995">
    <property type="entry name" value="Peptidase_A2_cat"/>
</dbReference>
<protein>
    <recommendedName>
        <fullName evidence="3">Peptidase A2 domain-containing protein</fullName>
    </recommendedName>
</protein>
<dbReference type="Proteomes" id="UP000579812">
    <property type="component" value="Unassembled WGS sequence"/>
</dbReference>
<feature type="region of interest" description="Disordered" evidence="2">
    <location>
        <begin position="92"/>
        <end position="141"/>
    </location>
</feature>
<evidence type="ECO:0000313" key="4">
    <source>
        <dbReference type="EMBL" id="KAF4095453.1"/>
    </source>
</evidence>
<dbReference type="PROSITE" id="PS00141">
    <property type="entry name" value="ASP_PROTEASE"/>
    <property type="match status" value="1"/>
</dbReference>
<dbReference type="SUPFAM" id="SSF50630">
    <property type="entry name" value="Acid proteases"/>
    <property type="match status" value="1"/>
</dbReference>
<accession>A0A7J6BM57</accession>
<feature type="region of interest" description="Disordered" evidence="2">
    <location>
        <begin position="1"/>
        <end position="51"/>
    </location>
</feature>
<dbReference type="InterPro" id="IPR021109">
    <property type="entry name" value="Peptidase_aspartic_dom_sf"/>
</dbReference>
<dbReference type="Gene3D" id="2.40.70.10">
    <property type="entry name" value="Acid Proteases"/>
    <property type="match status" value="1"/>
</dbReference>
<dbReference type="PROSITE" id="PS50175">
    <property type="entry name" value="ASP_PROT_RETROV"/>
    <property type="match status" value="1"/>
</dbReference>
<evidence type="ECO:0000313" key="5">
    <source>
        <dbReference type="Proteomes" id="UP000579812"/>
    </source>
</evidence>
<evidence type="ECO:0000256" key="1">
    <source>
        <dbReference type="ARBA" id="ARBA00022801"/>
    </source>
</evidence>
<dbReference type="EMBL" id="JAAMOB010000025">
    <property type="protein sequence ID" value="KAF4095453.1"/>
    <property type="molecule type" value="Genomic_DNA"/>
</dbReference>
<name>A0A7J6BM57_9TELE</name>
<feature type="compositionally biased region" description="Polar residues" evidence="2">
    <location>
        <begin position="33"/>
        <end position="51"/>
    </location>
</feature>
<keyword evidence="5" id="KW-1185">Reference proteome</keyword>
<keyword evidence="1" id="KW-0378">Hydrolase</keyword>
<dbReference type="InterPro" id="IPR001969">
    <property type="entry name" value="Aspartic_peptidase_AS"/>
</dbReference>
<organism evidence="4 5">
    <name type="scientific">Onychostoma macrolepis</name>
    <dbReference type="NCBI Taxonomy" id="369639"/>
    <lineage>
        <taxon>Eukaryota</taxon>
        <taxon>Metazoa</taxon>
        <taxon>Chordata</taxon>
        <taxon>Craniata</taxon>
        <taxon>Vertebrata</taxon>
        <taxon>Euteleostomi</taxon>
        <taxon>Actinopterygii</taxon>
        <taxon>Neopterygii</taxon>
        <taxon>Teleostei</taxon>
        <taxon>Ostariophysi</taxon>
        <taxon>Cypriniformes</taxon>
        <taxon>Cyprinidae</taxon>
        <taxon>Acrossocheilinae</taxon>
        <taxon>Onychostoma</taxon>
    </lineage>
</organism>
<feature type="compositionally biased region" description="Acidic residues" evidence="2">
    <location>
        <begin position="1"/>
        <end position="16"/>
    </location>
</feature>